<accession>A0ACB8U0P6</accession>
<dbReference type="EMBL" id="MU274917">
    <property type="protein sequence ID" value="KAI0087580.1"/>
    <property type="molecule type" value="Genomic_DNA"/>
</dbReference>
<name>A0ACB8U0P6_9APHY</name>
<proteinExistence type="predicted"/>
<evidence type="ECO:0000313" key="2">
    <source>
        <dbReference type="Proteomes" id="UP001055072"/>
    </source>
</evidence>
<gene>
    <name evidence="1" type="ORF">BDY19DRAFT_954426</name>
</gene>
<evidence type="ECO:0000313" key="1">
    <source>
        <dbReference type="EMBL" id="KAI0087580.1"/>
    </source>
</evidence>
<organism evidence="1 2">
    <name type="scientific">Irpex rosettiformis</name>
    <dbReference type="NCBI Taxonomy" id="378272"/>
    <lineage>
        <taxon>Eukaryota</taxon>
        <taxon>Fungi</taxon>
        <taxon>Dikarya</taxon>
        <taxon>Basidiomycota</taxon>
        <taxon>Agaricomycotina</taxon>
        <taxon>Agaricomycetes</taxon>
        <taxon>Polyporales</taxon>
        <taxon>Irpicaceae</taxon>
        <taxon>Irpex</taxon>
    </lineage>
</organism>
<protein>
    <submittedName>
        <fullName evidence="1">Amine oxidase</fullName>
    </submittedName>
</protein>
<sequence length="507" mass="56943">MPSLGPLALALYLSTSLALPAPPQIPLSSARSDAKVLILGGGMAGITAARTLHDQGIDDFIVVEARHEVGGRMLSHTFGEPGRQYTVELGANWVQGTRHDDGPENPVWTLAKKHHLDTRLSSYFEGLATFDEDGPVNYTDVIEAASRNFDKLIASAGARLPKSLVDASARTGYSLTGSRPQTPHEHAAEYYHFDWEFQSSPEETSWLASSWNNNSTFFTFSEQNAMSVDGRGFKTILQSEARSFLREDQIRLNATVDLISYSDDGVEVRLTDGQTLSADHVICTFSLGVLQHDDVHFEPPLPMWKREAIYSMTMGVYTKIFLQFPYKFWFDTEIALYADRERGRYPIWQSLDDPDFFPGSGILLTTVTNAFSRRIVSLPKDQILDELLDVLGTMYPNITIPAPTDFHFKSWDEDPLFRGSYANWPPSFLEEKHANLRADVKRRVWFAGEAGSKLYFGYLQGAYFEGRHVAMKVTSCVQGSREACVGFEHVKNVKNTRPYDIDYEVSV</sequence>
<comment type="caution">
    <text evidence="1">The sequence shown here is derived from an EMBL/GenBank/DDBJ whole genome shotgun (WGS) entry which is preliminary data.</text>
</comment>
<dbReference type="Proteomes" id="UP001055072">
    <property type="component" value="Unassembled WGS sequence"/>
</dbReference>
<keyword evidence="2" id="KW-1185">Reference proteome</keyword>
<reference evidence="1" key="1">
    <citation type="journal article" date="2021" name="Environ. Microbiol.">
        <title>Gene family expansions and transcriptome signatures uncover fungal adaptations to wood decay.</title>
        <authorList>
            <person name="Hage H."/>
            <person name="Miyauchi S."/>
            <person name="Viragh M."/>
            <person name="Drula E."/>
            <person name="Min B."/>
            <person name="Chaduli D."/>
            <person name="Navarro D."/>
            <person name="Favel A."/>
            <person name="Norest M."/>
            <person name="Lesage-Meessen L."/>
            <person name="Balint B."/>
            <person name="Merenyi Z."/>
            <person name="de Eugenio L."/>
            <person name="Morin E."/>
            <person name="Martinez A.T."/>
            <person name="Baldrian P."/>
            <person name="Stursova M."/>
            <person name="Martinez M.J."/>
            <person name="Novotny C."/>
            <person name="Magnuson J.K."/>
            <person name="Spatafora J.W."/>
            <person name="Maurice S."/>
            <person name="Pangilinan J."/>
            <person name="Andreopoulos W."/>
            <person name="LaButti K."/>
            <person name="Hundley H."/>
            <person name="Na H."/>
            <person name="Kuo A."/>
            <person name="Barry K."/>
            <person name="Lipzen A."/>
            <person name="Henrissat B."/>
            <person name="Riley R."/>
            <person name="Ahrendt S."/>
            <person name="Nagy L.G."/>
            <person name="Grigoriev I.V."/>
            <person name="Martin F."/>
            <person name="Rosso M.N."/>
        </authorList>
    </citation>
    <scope>NUCLEOTIDE SEQUENCE</scope>
    <source>
        <strain evidence="1">CBS 384.51</strain>
    </source>
</reference>